<evidence type="ECO:0000256" key="5">
    <source>
        <dbReference type="SAM" id="MobiDB-lite"/>
    </source>
</evidence>
<keyword evidence="4 6" id="KW-0472">Membrane</keyword>
<feature type="transmembrane region" description="Helical" evidence="6">
    <location>
        <begin position="1049"/>
        <end position="1074"/>
    </location>
</feature>
<evidence type="ECO:0000259" key="7">
    <source>
        <dbReference type="Pfam" id="PF04547"/>
    </source>
</evidence>
<dbReference type="InterPro" id="IPR007632">
    <property type="entry name" value="Anoctamin"/>
</dbReference>
<evidence type="ECO:0000256" key="4">
    <source>
        <dbReference type="ARBA" id="ARBA00023136"/>
    </source>
</evidence>
<dbReference type="EMBL" id="LSSN01000428">
    <property type="protein sequence ID" value="OMJ24008.1"/>
    <property type="molecule type" value="Genomic_DNA"/>
</dbReference>
<reference evidence="8 9" key="1">
    <citation type="submission" date="2017-01" db="EMBL/GenBank/DDBJ databases">
        <authorList>
            <person name="Mah S.A."/>
            <person name="Swanson W.J."/>
            <person name="Moy G.W."/>
            <person name="Vacquier V.D."/>
        </authorList>
    </citation>
    <scope>NUCLEOTIDE SEQUENCE [LARGE SCALE GENOMIC DNA]</scope>
    <source>
        <strain evidence="8 9">GSMNP</strain>
    </source>
</reference>
<feature type="transmembrane region" description="Helical" evidence="6">
    <location>
        <begin position="692"/>
        <end position="711"/>
    </location>
</feature>
<dbReference type="InterPro" id="IPR049452">
    <property type="entry name" value="Anoctamin_TM"/>
</dbReference>
<dbReference type="STRING" id="133412.A0A1R1YAV7"/>
<feature type="domain" description="Anoctamin transmembrane" evidence="7">
    <location>
        <begin position="523"/>
        <end position="1078"/>
    </location>
</feature>
<organism evidence="8 9">
    <name type="scientific">Smittium culicis</name>
    <dbReference type="NCBI Taxonomy" id="133412"/>
    <lineage>
        <taxon>Eukaryota</taxon>
        <taxon>Fungi</taxon>
        <taxon>Fungi incertae sedis</taxon>
        <taxon>Zoopagomycota</taxon>
        <taxon>Kickxellomycotina</taxon>
        <taxon>Harpellomycetes</taxon>
        <taxon>Harpellales</taxon>
        <taxon>Legeriomycetaceae</taxon>
        <taxon>Smittium</taxon>
    </lineage>
</organism>
<evidence type="ECO:0000256" key="2">
    <source>
        <dbReference type="ARBA" id="ARBA00022692"/>
    </source>
</evidence>
<accession>A0A1R1YAV7</accession>
<feature type="transmembrane region" description="Helical" evidence="6">
    <location>
        <begin position="743"/>
        <end position="764"/>
    </location>
</feature>
<dbReference type="PANTHER" id="PTHR12308">
    <property type="entry name" value="ANOCTAMIN"/>
    <property type="match status" value="1"/>
</dbReference>
<gene>
    <name evidence="8" type="ORF">AYI70_g1878</name>
</gene>
<keyword evidence="9" id="KW-1185">Reference proteome</keyword>
<evidence type="ECO:0000313" key="8">
    <source>
        <dbReference type="EMBL" id="OMJ24008.1"/>
    </source>
</evidence>
<dbReference type="InterPro" id="IPR036259">
    <property type="entry name" value="MFS_trans_sf"/>
</dbReference>
<dbReference type="OrthoDB" id="296386at2759"/>
<proteinExistence type="predicted"/>
<feature type="compositionally biased region" description="Low complexity" evidence="5">
    <location>
        <begin position="888"/>
        <end position="903"/>
    </location>
</feature>
<sequence>MYSDKDEFCEYFDDLNFMKNSSEYSEAVQKMSDAELLSPKNGSEEFKSFSDFVIVFDYSSSTKNSILENIEGTKIVGSLSKFASKDKSVKIRENFESIVKKLTNAGLSFELGSNDSSNESSESKKISAISNAEIKVNPTQILLFISCSKERIELEYKRMALSNYRFNLLKSENPGLNTSSQNSQLLSDSSFFDFDEFTPSTLLSTASRQRIVHRIISGPVNQGCADIRTDNEKIFPHKMYSDKDEFCEYFDDLNFMKNSSEYSEAVQKMSDAELLSPKNGSEEFKSFSDFVIVFDYSSSTKNSILENIEGTKIVGSLSKFASKDKSVKIRENFESIVKKLTNAGLSFEVRQGIKKFKTLNNKLSKLGSNDSSNESSESKKISAISNAEIKVNPTQILLFISCSKERIELEYKRMALSNYRFNLLKSENPGLNTSSQNSQLLSDSSFFDFDEFTPSTLLSTASRQRIVHRIISGPVNQGCADIRTDNEKYVSAVFPLHDKKLNSKWIKSWSSKIFITDKDLMDIRLHFGEETAIYFAYLQFYFRWLSIPAILGFITYFLSWQFSAIFSILLMLWSLFFTHAWKLRESELARNWGLPVLDSKLSNGMESDDIEQLDYRLKVNQNDFRRSSFKPDHFVVDPVTNEKIPVYDSRKRFLRQLLGIPIMIFFLIAMFFLVAVFFAFQVFMEEIYNGPLAGILTFLPTVCYSLFIPVFNNFCEFVSLKLTEFENYEYQTDFKYKYNQKIFLFRFLQDQGYLLLLAWVFIPLRLHFEVWSRKLFYVCLLPLFWSYSHVIGLFSVSANSGGIINFEMFMEMANLKESSTPAAEKLQTLLIYFILTAQLINQFTLSVLPGVMKYWKDRNTKVNNTTAQQHTPPNGSPLNSLNSEIFESNNSSQNNDCSSISTSNLKHDDSRNPNGSKVYNSLLQAKFVYSVTEEAGLVGYDVYNDYAEMVTQFGYVSFYSVIWPVAPLISLINNFFELRADAFKICENVRKPVPVLTNTIGPWLETLTLTSWIGSVVNSLLVYQFNPVLGWLFPSTTASDLDKFGRTSLVAALIVAVVAEHFFLLCNKVVIFAVKSCPGLFSANLSSTCALKKERNRRTILQQSLLDFESLGIDGEAISKDIELSNAKYLKLGDRLINQSFKAE</sequence>
<feature type="transmembrane region" description="Helical" evidence="6">
    <location>
        <begin position="953"/>
        <end position="976"/>
    </location>
</feature>
<dbReference type="Pfam" id="PF04547">
    <property type="entry name" value="Anoctamin"/>
    <property type="match status" value="1"/>
</dbReference>
<dbReference type="AlphaFoldDB" id="A0A1R1YAV7"/>
<evidence type="ECO:0000256" key="1">
    <source>
        <dbReference type="ARBA" id="ARBA00004141"/>
    </source>
</evidence>
<comment type="caution">
    <text evidence="8">The sequence shown here is derived from an EMBL/GenBank/DDBJ whole genome shotgun (WGS) entry which is preliminary data.</text>
</comment>
<keyword evidence="2 6" id="KW-0812">Transmembrane</keyword>
<feature type="transmembrane region" description="Helical" evidence="6">
    <location>
        <begin position="829"/>
        <end position="852"/>
    </location>
</feature>
<dbReference type="PANTHER" id="PTHR12308:SF73">
    <property type="entry name" value="ANOCTAMIN"/>
    <property type="match status" value="1"/>
</dbReference>
<evidence type="ECO:0000256" key="6">
    <source>
        <dbReference type="SAM" id="Phobius"/>
    </source>
</evidence>
<evidence type="ECO:0000256" key="3">
    <source>
        <dbReference type="ARBA" id="ARBA00022989"/>
    </source>
</evidence>
<name>A0A1R1YAV7_9FUNG</name>
<dbReference type="Proteomes" id="UP000187283">
    <property type="component" value="Unassembled WGS sequence"/>
</dbReference>
<protein>
    <recommendedName>
        <fullName evidence="7">Anoctamin transmembrane domain-containing protein</fullName>
    </recommendedName>
</protein>
<evidence type="ECO:0000313" key="9">
    <source>
        <dbReference type="Proteomes" id="UP000187283"/>
    </source>
</evidence>
<feature type="transmembrane region" description="Helical" evidence="6">
    <location>
        <begin position="784"/>
        <end position="808"/>
    </location>
</feature>
<dbReference type="GO" id="GO:0016020">
    <property type="term" value="C:membrane"/>
    <property type="evidence" value="ECO:0007669"/>
    <property type="project" value="UniProtKB-SubCell"/>
</dbReference>
<feature type="transmembrane region" description="Helical" evidence="6">
    <location>
        <begin position="657"/>
        <end position="680"/>
    </location>
</feature>
<keyword evidence="3 6" id="KW-1133">Transmembrane helix</keyword>
<feature type="transmembrane region" description="Helical" evidence="6">
    <location>
        <begin position="564"/>
        <end position="581"/>
    </location>
</feature>
<comment type="subcellular location">
    <subcellularLocation>
        <location evidence="1">Membrane</location>
        <topology evidence="1">Multi-pass membrane protein</topology>
    </subcellularLocation>
</comment>
<dbReference type="GO" id="GO:0032541">
    <property type="term" value="C:cortical endoplasmic reticulum"/>
    <property type="evidence" value="ECO:0007669"/>
    <property type="project" value="TreeGrafter"/>
</dbReference>
<feature type="compositionally biased region" description="Polar residues" evidence="5">
    <location>
        <begin position="864"/>
        <end position="887"/>
    </location>
</feature>
<feature type="region of interest" description="Disordered" evidence="5">
    <location>
        <begin position="864"/>
        <end position="912"/>
    </location>
</feature>
<dbReference type="SUPFAM" id="SSF103473">
    <property type="entry name" value="MFS general substrate transporter"/>
    <property type="match status" value="1"/>
</dbReference>
<dbReference type="GO" id="GO:0005254">
    <property type="term" value="F:chloride channel activity"/>
    <property type="evidence" value="ECO:0007669"/>
    <property type="project" value="TreeGrafter"/>
</dbReference>